<gene>
    <name evidence="1" type="ORF">VNO80_26636</name>
</gene>
<dbReference type="EMBL" id="JAYMYR010000010">
    <property type="protein sequence ID" value="KAK7334870.1"/>
    <property type="molecule type" value="Genomic_DNA"/>
</dbReference>
<evidence type="ECO:0000313" key="2">
    <source>
        <dbReference type="Proteomes" id="UP001374584"/>
    </source>
</evidence>
<protein>
    <submittedName>
        <fullName evidence="1">Uncharacterized protein</fullName>
    </submittedName>
</protein>
<proteinExistence type="predicted"/>
<reference evidence="1 2" key="1">
    <citation type="submission" date="2024-01" db="EMBL/GenBank/DDBJ databases">
        <title>The genomes of 5 underutilized Papilionoideae crops provide insights into root nodulation and disease resistanc.</title>
        <authorList>
            <person name="Jiang F."/>
        </authorList>
    </citation>
    <scope>NUCLEOTIDE SEQUENCE [LARGE SCALE GENOMIC DNA]</scope>
    <source>
        <strain evidence="1">JINMINGXINNONG_FW02</strain>
        <tissue evidence="1">Leaves</tissue>
    </source>
</reference>
<comment type="caution">
    <text evidence="1">The sequence shown here is derived from an EMBL/GenBank/DDBJ whole genome shotgun (WGS) entry which is preliminary data.</text>
</comment>
<sequence>METNKNQIIPTSTLYLLPELLAQAKQNNKNSEKGKWEFNFESRDSKGSHNALLFSLGSVGSVFCRLVRNKATNRETPRRGILRAPLSLNPVKVLRPFNWFLLVLYVRYKSFMVFGYPLGSIVSLRYPL</sequence>
<dbReference type="Proteomes" id="UP001374584">
    <property type="component" value="Unassembled WGS sequence"/>
</dbReference>
<accession>A0AAN9LF43</accession>
<keyword evidence="2" id="KW-1185">Reference proteome</keyword>
<dbReference type="AlphaFoldDB" id="A0AAN9LF43"/>
<evidence type="ECO:0000313" key="1">
    <source>
        <dbReference type="EMBL" id="KAK7334870.1"/>
    </source>
</evidence>
<name>A0AAN9LF43_PHACN</name>
<organism evidence="1 2">
    <name type="scientific">Phaseolus coccineus</name>
    <name type="common">Scarlet runner bean</name>
    <name type="synonym">Phaseolus multiflorus</name>
    <dbReference type="NCBI Taxonomy" id="3886"/>
    <lineage>
        <taxon>Eukaryota</taxon>
        <taxon>Viridiplantae</taxon>
        <taxon>Streptophyta</taxon>
        <taxon>Embryophyta</taxon>
        <taxon>Tracheophyta</taxon>
        <taxon>Spermatophyta</taxon>
        <taxon>Magnoliopsida</taxon>
        <taxon>eudicotyledons</taxon>
        <taxon>Gunneridae</taxon>
        <taxon>Pentapetalae</taxon>
        <taxon>rosids</taxon>
        <taxon>fabids</taxon>
        <taxon>Fabales</taxon>
        <taxon>Fabaceae</taxon>
        <taxon>Papilionoideae</taxon>
        <taxon>50 kb inversion clade</taxon>
        <taxon>NPAAA clade</taxon>
        <taxon>indigoferoid/millettioid clade</taxon>
        <taxon>Phaseoleae</taxon>
        <taxon>Phaseolus</taxon>
    </lineage>
</organism>